<gene>
    <name evidence="4" type="ORF">EV653_3324</name>
</gene>
<dbReference type="Pfam" id="PF13191">
    <property type="entry name" value="AAA_16"/>
    <property type="match status" value="1"/>
</dbReference>
<dbReference type="SUPFAM" id="SSF52540">
    <property type="entry name" value="P-loop containing nucleoside triphosphate hydrolases"/>
    <property type="match status" value="1"/>
</dbReference>
<accession>A0A4R8C0R9</accession>
<dbReference type="PRINTS" id="PR00038">
    <property type="entry name" value="HTHLUXR"/>
</dbReference>
<dbReference type="GO" id="GO:0003677">
    <property type="term" value="F:DNA binding"/>
    <property type="evidence" value="ECO:0007669"/>
    <property type="project" value="InterPro"/>
</dbReference>
<dbReference type="PROSITE" id="PS50043">
    <property type="entry name" value="HTH_LUXR_2"/>
    <property type="match status" value="1"/>
</dbReference>
<dbReference type="EMBL" id="SODP01000002">
    <property type="protein sequence ID" value="TDW69300.1"/>
    <property type="molecule type" value="Genomic_DNA"/>
</dbReference>
<dbReference type="GO" id="GO:0006355">
    <property type="term" value="P:regulation of DNA-templated transcription"/>
    <property type="evidence" value="ECO:0007669"/>
    <property type="project" value="InterPro"/>
</dbReference>
<sequence length="951" mass="100612">MVDVTTFLRDTEPPSEPQFDVPRLYGRAVECARMDQLLQDASTGRAAALRVLGERGIGKSSLLDHVARRADGYRVLRARGVADERDLPYAGLQLLCAPLLEELERLEPAQQAALSTAIGLSGGEPPDRLLVSVAALNLLTGAAEHQPVCCLVDDAHWLDTASLLVLAFVVRRAERSPLLVVFGECERQDVPELDGLPEMRLEALPWSDAHSVLLAGAPGKIDAAVTERILLEARGNPRALLEAVDGTTAAELAGGYAIPAPRPDSRHRDHDCVRRARRLPADARQLLLTVAAEPTGDPAVASRAAAWLGVDAHAAELLEAESLLTFGPRVVFGCATLRAAVYAGATPPEIRLAHRAVAEAIISGPDLDRRAWHLALSTGGLDDRIAADLERSAAAAQARGGIAARAAFLERAALVTADPAARARRALTAAGAQHAAGSLDAAQHLLSIAASGPPDPAREAYIGFQRARIEFATRRDDAAPQLLLAAARRLRAYSPGLARRAHLEALAAVMLSCRGPAAPGVRDVARAARATTAEGSADPIDLLISALAARVLDGPGAAADALRRALTTFGADSLDSSARGWSWLAGWAAADGWNEDAWAALTAPDRHERRNGNGAGHEGSPPGHPLTGAALLDVFRGRFQAAQDAIPRGGAHALGTGSALPNPASLLLTAWQGNQDVLRSELPAVCKQARQRGDSLTLTVAQLAEAVLHNGAGHYEQALAAAREAVEADQLALSGWACIEFIEAATRCGQRDDAAAALARLGDHADAAATQWALGVRATAQALLSDVPVAEQLYQEAIDRLSKTGIRLHLARAQLLYGEWLRRQNRRVDARVSLRAAHQTFAAIGAEGFAVRAHAELLATGERVGRRSLEPGRQLTTQESRIGYLARDGLSNSEIGARLFLSPRTVEYHLHKVFAKLGITSRTELHLVLQTTTTAMANNASAISTPTAAWA</sequence>
<evidence type="ECO:0000256" key="2">
    <source>
        <dbReference type="ARBA" id="ARBA00022840"/>
    </source>
</evidence>
<dbReference type="Proteomes" id="UP000295146">
    <property type="component" value="Unassembled WGS sequence"/>
</dbReference>
<keyword evidence="1" id="KW-0547">Nucleotide-binding</keyword>
<organism evidence="4 5">
    <name type="scientific">Kribbella pratensis</name>
    <dbReference type="NCBI Taxonomy" id="2512112"/>
    <lineage>
        <taxon>Bacteria</taxon>
        <taxon>Bacillati</taxon>
        <taxon>Actinomycetota</taxon>
        <taxon>Actinomycetes</taxon>
        <taxon>Propionibacteriales</taxon>
        <taxon>Kribbellaceae</taxon>
        <taxon>Kribbella</taxon>
    </lineage>
</organism>
<dbReference type="AlphaFoldDB" id="A0A4R8C0R9"/>
<comment type="caution">
    <text evidence="4">The sequence shown here is derived from an EMBL/GenBank/DDBJ whole genome shotgun (WGS) entry which is preliminary data.</text>
</comment>
<dbReference type="InterPro" id="IPR016032">
    <property type="entry name" value="Sig_transdc_resp-reg_C-effctor"/>
</dbReference>
<dbReference type="GO" id="GO:0005737">
    <property type="term" value="C:cytoplasm"/>
    <property type="evidence" value="ECO:0007669"/>
    <property type="project" value="TreeGrafter"/>
</dbReference>
<reference evidence="4 5" key="1">
    <citation type="submission" date="2019-03" db="EMBL/GenBank/DDBJ databases">
        <title>Genomic Encyclopedia of Type Strains, Phase III (KMG-III): the genomes of soil and plant-associated and newly described type strains.</title>
        <authorList>
            <person name="Whitman W."/>
        </authorList>
    </citation>
    <scope>NUCLEOTIDE SEQUENCE [LARGE SCALE GENOMIC DNA]</scope>
    <source>
        <strain evidence="4 5">VKM Ac-2573</strain>
    </source>
</reference>
<proteinExistence type="predicted"/>
<name>A0A4R8C0R9_9ACTN</name>
<dbReference type="PANTHER" id="PTHR16305">
    <property type="entry name" value="TESTICULAR SOLUBLE ADENYLYL CYCLASE"/>
    <property type="match status" value="1"/>
</dbReference>
<dbReference type="Gene3D" id="1.10.10.10">
    <property type="entry name" value="Winged helix-like DNA-binding domain superfamily/Winged helix DNA-binding domain"/>
    <property type="match status" value="1"/>
</dbReference>
<dbReference type="InterPro" id="IPR000792">
    <property type="entry name" value="Tscrpt_reg_LuxR_C"/>
</dbReference>
<dbReference type="GO" id="GO:0005524">
    <property type="term" value="F:ATP binding"/>
    <property type="evidence" value="ECO:0007669"/>
    <property type="project" value="UniProtKB-KW"/>
</dbReference>
<evidence type="ECO:0000259" key="3">
    <source>
        <dbReference type="PROSITE" id="PS50043"/>
    </source>
</evidence>
<dbReference type="Gene3D" id="3.40.50.300">
    <property type="entry name" value="P-loop containing nucleotide triphosphate hydrolases"/>
    <property type="match status" value="1"/>
</dbReference>
<dbReference type="PANTHER" id="PTHR16305:SF35">
    <property type="entry name" value="TRANSCRIPTIONAL ACTIVATOR DOMAIN"/>
    <property type="match status" value="1"/>
</dbReference>
<dbReference type="SUPFAM" id="SSF46894">
    <property type="entry name" value="C-terminal effector domain of the bipartite response regulators"/>
    <property type="match status" value="1"/>
</dbReference>
<keyword evidence="5" id="KW-1185">Reference proteome</keyword>
<evidence type="ECO:0000313" key="4">
    <source>
        <dbReference type="EMBL" id="TDW69300.1"/>
    </source>
</evidence>
<dbReference type="GO" id="GO:0004016">
    <property type="term" value="F:adenylate cyclase activity"/>
    <property type="evidence" value="ECO:0007669"/>
    <property type="project" value="TreeGrafter"/>
</dbReference>
<dbReference type="InterPro" id="IPR036388">
    <property type="entry name" value="WH-like_DNA-bd_sf"/>
</dbReference>
<evidence type="ECO:0000256" key="1">
    <source>
        <dbReference type="ARBA" id="ARBA00022741"/>
    </source>
</evidence>
<protein>
    <submittedName>
        <fullName evidence="4">Regulatory LuxR family protein</fullName>
    </submittedName>
</protein>
<dbReference type="SMART" id="SM00421">
    <property type="entry name" value="HTH_LUXR"/>
    <property type="match status" value="1"/>
</dbReference>
<keyword evidence="2" id="KW-0067">ATP-binding</keyword>
<dbReference type="InterPro" id="IPR041664">
    <property type="entry name" value="AAA_16"/>
</dbReference>
<dbReference type="Pfam" id="PF00196">
    <property type="entry name" value="GerE"/>
    <property type="match status" value="1"/>
</dbReference>
<evidence type="ECO:0000313" key="5">
    <source>
        <dbReference type="Proteomes" id="UP000295146"/>
    </source>
</evidence>
<feature type="domain" description="HTH luxR-type" evidence="3">
    <location>
        <begin position="868"/>
        <end position="933"/>
    </location>
</feature>
<dbReference type="CDD" id="cd06170">
    <property type="entry name" value="LuxR_C_like"/>
    <property type="match status" value="1"/>
</dbReference>
<dbReference type="InterPro" id="IPR027417">
    <property type="entry name" value="P-loop_NTPase"/>
</dbReference>